<name>A0ACB7RLJ7_HYAAI</name>
<organism evidence="1 2">
    <name type="scientific">Hyalomma asiaticum</name>
    <name type="common">Tick</name>
    <dbReference type="NCBI Taxonomy" id="266040"/>
    <lineage>
        <taxon>Eukaryota</taxon>
        <taxon>Metazoa</taxon>
        <taxon>Ecdysozoa</taxon>
        <taxon>Arthropoda</taxon>
        <taxon>Chelicerata</taxon>
        <taxon>Arachnida</taxon>
        <taxon>Acari</taxon>
        <taxon>Parasitiformes</taxon>
        <taxon>Ixodida</taxon>
        <taxon>Ixodoidea</taxon>
        <taxon>Ixodidae</taxon>
        <taxon>Hyalomminae</taxon>
        <taxon>Hyalomma</taxon>
    </lineage>
</organism>
<dbReference type="Proteomes" id="UP000821845">
    <property type="component" value="Chromosome 9"/>
</dbReference>
<dbReference type="EMBL" id="CM023489">
    <property type="protein sequence ID" value="KAH6923075.1"/>
    <property type="molecule type" value="Genomic_DNA"/>
</dbReference>
<protein>
    <submittedName>
        <fullName evidence="1">Uncharacterized protein</fullName>
    </submittedName>
</protein>
<sequence>MAIVKHHASEEAVLDEFVCSIPCVCPSEMIALFTRLRRTLEVQYMDISRPCSLQSEGPTCWIVGFLPNINVHLADVNLELLEDCPRHFTIRSLEVDRQVAHLEEELLMGTVLSLYLLKTHRCIQELSLGETALVFDFPNVLAAAVAAAPGLTVIKLSPPRALQPNAVSVLSALRESSRIDKLDLQQVLLDDCTSKEVAELLRISSISSLTIGQQMLFRPAKRVFKAVNSCASLRSLCIRGTEECSVKLAELLGKALRQNKTLRSLSVTNVQSAGVIHILEALGQDSALENLSLTRVYGSSERVVSGTVLQLSFTRLKTLHLSLSGIESHSFFCCLADALEAGLCTLTLLHLSDTAFDDRSAARLAKALCKSETLKNVHLEHCGITTEGAKQFALALEQNLNIEQIWLRAMPIGKSDTSFHLTDKVIGRLVTPWSSDGLHEVTRMLCSGRLALAKLELGWTSDAEAAAVTAVFQALCWYDRLEELHVYSGQLTDCFSDLVNLVRVTRSLRKLTVVPKFCDFETMPFMHALTENQTLTDVSLIQCSLRTNENARALRTLVGHNDQLSSLTLCNHIPGGKAFRNLGLSLAHNYVLVSLNFHDNTPSESHYIPVRQVLNRNRCIRNRAIQFLKNEVCDEDHLGALRLLCNSYSFAKMYAQKDAWDIARFAIGSVLPCVSSGCCVAALRPVPLELARVTQSERRCIWKDTAAFSARVVCPGGRMRGQARELTVAN</sequence>
<comment type="caution">
    <text evidence="1">The sequence shown here is derived from an EMBL/GenBank/DDBJ whole genome shotgun (WGS) entry which is preliminary data.</text>
</comment>
<keyword evidence="2" id="KW-1185">Reference proteome</keyword>
<evidence type="ECO:0000313" key="1">
    <source>
        <dbReference type="EMBL" id="KAH6923075.1"/>
    </source>
</evidence>
<accession>A0ACB7RLJ7</accession>
<proteinExistence type="predicted"/>
<evidence type="ECO:0000313" key="2">
    <source>
        <dbReference type="Proteomes" id="UP000821845"/>
    </source>
</evidence>
<reference evidence="1" key="1">
    <citation type="submission" date="2020-05" db="EMBL/GenBank/DDBJ databases">
        <title>Large-scale comparative analyses of tick genomes elucidate their genetic diversity and vector capacities.</title>
        <authorList>
            <person name="Jia N."/>
            <person name="Wang J."/>
            <person name="Shi W."/>
            <person name="Du L."/>
            <person name="Sun Y."/>
            <person name="Zhan W."/>
            <person name="Jiang J."/>
            <person name="Wang Q."/>
            <person name="Zhang B."/>
            <person name="Ji P."/>
            <person name="Sakyi L.B."/>
            <person name="Cui X."/>
            <person name="Yuan T."/>
            <person name="Jiang B."/>
            <person name="Yang W."/>
            <person name="Lam T.T.-Y."/>
            <person name="Chang Q."/>
            <person name="Ding S."/>
            <person name="Wang X."/>
            <person name="Zhu J."/>
            <person name="Ruan X."/>
            <person name="Zhao L."/>
            <person name="Wei J."/>
            <person name="Que T."/>
            <person name="Du C."/>
            <person name="Cheng J."/>
            <person name="Dai P."/>
            <person name="Han X."/>
            <person name="Huang E."/>
            <person name="Gao Y."/>
            <person name="Liu J."/>
            <person name="Shao H."/>
            <person name="Ye R."/>
            <person name="Li L."/>
            <person name="Wei W."/>
            <person name="Wang X."/>
            <person name="Wang C."/>
            <person name="Yang T."/>
            <person name="Huo Q."/>
            <person name="Li W."/>
            <person name="Guo W."/>
            <person name="Chen H."/>
            <person name="Zhou L."/>
            <person name="Ni X."/>
            <person name="Tian J."/>
            <person name="Zhou Y."/>
            <person name="Sheng Y."/>
            <person name="Liu T."/>
            <person name="Pan Y."/>
            <person name="Xia L."/>
            <person name="Li J."/>
            <person name="Zhao F."/>
            <person name="Cao W."/>
        </authorList>
    </citation>
    <scope>NUCLEOTIDE SEQUENCE</scope>
    <source>
        <strain evidence="1">Hyas-2018</strain>
    </source>
</reference>
<gene>
    <name evidence="1" type="ORF">HPB50_021405</name>
</gene>